<keyword evidence="3" id="KW-1185">Reference proteome</keyword>
<dbReference type="InterPro" id="IPR029063">
    <property type="entry name" value="SAM-dependent_MTases_sf"/>
</dbReference>
<accession>A0A2P6V8Z2</accession>
<dbReference type="AlphaFoldDB" id="A0A2P6V8Z2"/>
<protein>
    <submittedName>
        <fullName evidence="2">Methyltransferase isoform A</fullName>
    </submittedName>
    <submittedName>
        <fullName evidence="1">Methyltransferase isoform B</fullName>
    </submittedName>
</protein>
<evidence type="ECO:0000313" key="1">
    <source>
        <dbReference type="EMBL" id="PSC70553.1"/>
    </source>
</evidence>
<evidence type="ECO:0000313" key="3">
    <source>
        <dbReference type="Proteomes" id="UP000239649"/>
    </source>
</evidence>
<name>A0A2P6V8Z2_9CHLO</name>
<proteinExistence type="predicted"/>
<dbReference type="GO" id="GO:0032259">
    <property type="term" value="P:methylation"/>
    <property type="evidence" value="ECO:0007669"/>
    <property type="project" value="UniProtKB-KW"/>
</dbReference>
<organism evidence="2 3">
    <name type="scientific">Micractinium conductrix</name>
    <dbReference type="NCBI Taxonomy" id="554055"/>
    <lineage>
        <taxon>Eukaryota</taxon>
        <taxon>Viridiplantae</taxon>
        <taxon>Chlorophyta</taxon>
        <taxon>core chlorophytes</taxon>
        <taxon>Trebouxiophyceae</taxon>
        <taxon>Chlorellales</taxon>
        <taxon>Chlorellaceae</taxon>
        <taxon>Chlorella clade</taxon>
        <taxon>Micractinium</taxon>
    </lineage>
</organism>
<dbReference type="EMBL" id="LHPF02000019">
    <property type="protein sequence ID" value="PSC70554.1"/>
    <property type="molecule type" value="Genomic_DNA"/>
</dbReference>
<dbReference type="Gene3D" id="3.40.50.150">
    <property type="entry name" value="Vaccinia Virus protein VP39"/>
    <property type="match status" value="1"/>
</dbReference>
<gene>
    <name evidence="2" type="ORF">C2E20_5969</name>
</gene>
<sequence>MTRRSSAEVGSPTTWLVAGGIAFCLALFLLPRASTADAHSLSAAPSTCPVDCNAQSGWGKCEGTRCVCKLGRGGPACAFSFSSIYGKIPVFDLKEGHGLQACWSPPAETYHKYLKEADAVTAIEIGAWKGKSSSFIASWLQEQGRGVLVSVDTWLGSPEFWQQDAMANPEFSLRLVHGWPTIY</sequence>
<dbReference type="Proteomes" id="UP000239649">
    <property type="component" value="Unassembled WGS sequence"/>
</dbReference>
<reference evidence="2 3" key="1">
    <citation type="journal article" date="2018" name="Plant J.">
        <title>Genome sequences of Chlorella sorokiniana UTEX 1602 and Micractinium conductrix SAG 241.80: implications to maltose excretion by a green alga.</title>
        <authorList>
            <person name="Arriola M.B."/>
            <person name="Velmurugan N."/>
            <person name="Zhang Y."/>
            <person name="Plunkett M.H."/>
            <person name="Hondzo H."/>
            <person name="Barney B.M."/>
        </authorList>
    </citation>
    <scope>NUCLEOTIDE SEQUENCE [LARGE SCALE GENOMIC DNA]</scope>
    <source>
        <strain evidence="2 3">SAG 241.80</strain>
    </source>
</reference>
<dbReference type="GO" id="GO:0008168">
    <property type="term" value="F:methyltransferase activity"/>
    <property type="evidence" value="ECO:0007669"/>
    <property type="project" value="UniProtKB-KW"/>
</dbReference>
<keyword evidence="2" id="KW-0808">Transferase</keyword>
<dbReference type="EMBL" id="LHPF02000019">
    <property type="protein sequence ID" value="PSC70553.1"/>
    <property type="molecule type" value="Genomic_DNA"/>
</dbReference>
<comment type="caution">
    <text evidence="2">The sequence shown here is derived from an EMBL/GenBank/DDBJ whole genome shotgun (WGS) entry which is preliminary data.</text>
</comment>
<keyword evidence="2" id="KW-0489">Methyltransferase</keyword>
<evidence type="ECO:0000313" key="2">
    <source>
        <dbReference type="EMBL" id="PSC70554.1"/>
    </source>
</evidence>
<reference evidence="2" key="2">
    <citation type="submission" date="2018-02" db="EMBL/GenBank/DDBJ databases">
        <authorList>
            <person name="Cohen D.B."/>
            <person name="Kent A.D."/>
        </authorList>
    </citation>
    <scope>NUCLEOTIDE SEQUENCE</scope>
    <source>
        <strain evidence="2">SAG 241.80</strain>
    </source>
</reference>